<accession>A0A328BHE1</accession>
<dbReference type="SMART" id="SM00331">
    <property type="entry name" value="PP2C_SIG"/>
    <property type="match status" value="1"/>
</dbReference>
<dbReference type="Pfam" id="PF07228">
    <property type="entry name" value="SpoIIE"/>
    <property type="match status" value="1"/>
</dbReference>
<sequence>MIALLRKLIPLALPVAVLSWLGLLLCMLLRASPPAAARWGLPPDWVILTTQALFAAGVFLHERARPDRLRGTEFVPLLRQLLVWPGALAAVCVVLHLAERLLAAYVPDRGPVLLNAFYVINLGLFVYFLARTCYTWRSLVFFRSQPRIRQEWRWFEVLLGVALMFRLVSGDSISWFILPVLLVLAGLGVYLSAHQQWIAYLNRRQKWEIVFLQLAILGVMTVFGAYFYSLQNDPQLAGPLAQHAFLVLTSFFAGFYAVMGFLVTLFNLPTAGVFEQKREEILSMQRLSQLIQKGQSEKEVYSLLFDSAVQTVEADAAWLDLDTDGDAPGFSYQVDAPTREGICRLLADYNIGHIEYLNNDLPNSAGFRALELPYGSLIVMPLRSTKHHYGTLYLLKETRQGFDRENLSLLQIFTNQTVLSIENLRLLQESLQTERVKEELKIASLVQESLIPKTLPADSWFEIRWHSLPAREVGGDFYDFLQLSASRIAIIIGDVSGKGTTAAFHVAQMKGIFHSLMLLDKPEKGQPLQPSKFMAMANQALSHCLERSSFITASFYIVDYKERGFAFARAGHCHTLYYNAITEETFYFQTEGLGLGILRDPAAYEKRIKNMYYDYNPGDVMVMYTDGIVEARNAQDEEYGEDRLRKLLERSHYLEAEDIKQSIIRDVEEFSRGLPPFDDQTLLIIKFKNAQPLA</sequence>
<evidence type="ECO:0000259" key="4">
    <source>
        <dbReference type="SMART" id="SM00331"/>
    </source>
</evidence>
<comment type="caution">
    <text evidence="5">The sequence shown here is derived from an EMBL/GenBank/DDBJ whole genome shotgun (WGS) entry which is preliminary data.</text>
</comment>
<feature type="transmembrane region" description="Helical" evidence="2">
    <location>
        <begin position="209"/>
        <end position="228"/>
    </location>
</feature>
<keyword evidence="2" id="KW-0472">Membrane</keyword>
<dbReference type="PANTHER" id="PTHR43156">
    <property type="entry name" value="STAGE II SPORULATION PROTEIN E-RELATED"/>
    <property type="match status" value="1"/>
</dbReference>
<dbReference type="Proteomes" id="UP000248553">
    <property type="component" value="Unassembled WGS sequence"/>
</dbReference>
<dbReference type="Pfam" id="PF13185">
    <property type="entry name" value="GAF_2"/>
    <property type="match status" value="1"/>
</dbReference>
<protein>
    <submittedName>
        <fullName evidence="5">Serine/threonine protein phosphatase</fullName>
    </submittedName>
</protein>
<name>A0A328BHE1_9BACT</name>
<proteinExistence type="predicted"/>
<evidence type="ECO:0000259" key="3">
    <source>
        <dbReference type="SMART" id="SM00065"/>
    </source>
</evidence>
<dbReference type="InterPro" id="IPR003018">
    <property type="entry name" value="GAF"/>
</dbReference>
<dbReference type="OrthoDB" id="9763484at2"/>
<evidence type="ECO:0000313" key="5">
    <source>
        <dbReference type="EMBL" id="RAK66882.1"/>
    </source>
</evidence>
<dbReference type="RefSeq" id="WP_111478303.1">
    <property type="nucleotide sequence ID" value="NZ_QHKM01000003.1"/>
</dbReference>
<reference evidence="6" key="1">
    <citation type="submission" date="2018-05" db="EMBL/GenBank/DDBJ databases">
        <authorList>
            <person name="Nie L."/>
        </authorList>
    </citation>
    <scope>NUCLEOTIDE SEQUENCE [LARGE SCALE GENOMIC DNA]</scope>
    <source>
        <strain evidence="6">NL</strain>
    </source>
</reference>
<dbReference type="SMART" id="SM00065">
    <property type="entry name" value="GAF"/>
    <property type="match status" value="1"/>
</dbReference>
<keyword evidence="2" id="KW-0812">Transmembrane</keyword>
<feature type="domain" description="GAF" evidence="3">
    <location>
        <begin position="279"/>
        <end position="431"/>
    </location>
</feature>
<dbReference type="SUPFAM" id="SSF55781">
    <property type="entry name" value="GAF domain-like"/>
    <property type="match status" value="1"/>
</dbReference>
<evidence type="ECO:0000256" key="1">
    <source>
        <dbReference type="ARBA" id="ARBA00022801"/>
    </source>
</evidence>
<organism evidence="5 6">
    <name type="scientific">Hymenobacter edaphi</name>
    <dbReference type="NCBI Taxonomy" id="2211146"/>
    <lineage>
        <taxon>Bacteria</taxon>
        <taxon>Pseudomonadati</taxon>
        <taxon>Bacteroidota</taxon>
        <taxon>Cytophagia</taxon>
        <taxon>Cytophagales</taxon>
        <taxon>Hymenobacteraceae</taxon>
        <taxon>Hymenobacter</taxon>
    </lineage>
</organism>
<evidence type="ECO:0000313" key="6">
    <source>
        <dbReference type="Proteomes" id="UP000248553"/>
    </source>
</evidence>
<feature type="transmembrane region" description="Helical" evidence="2">
    <location>
        <begin position="81"/>
        <end position="98"/>
    </location>
</feature>
<dbReference type="Gene3D" id="3.30.450.40">
    <property type="match status" value="1"/>
</dbReference>
<dbReference type="InterPro" id="IPR001932">
    <property type="entry name" value="PPM-type_phosphatase-like_dom"/>
</dbReference>
<dbReference type="Gene3D" id="3.60.40.10">
    <property type="entry name" value="PPM-type phosphatase domain"/>
    <property type="match status" value="1"/>
</dbReference>
<gene>
    <name evidence="5" type="ORF">DLM85_11780</name>
</gene>
<dbReference type="InterPro" id="IPR052016">
    <property type="entry name" value="Bact_Sigma-Reg"/>
</dbReference>
<evidence type="ECO:0000256" key="2">
    <source>
        <dbReference type="SAM" id="Phobius"/>
    </source>
</evidence>
<keyword evidence="2" id="KW-1133">Transmembrane helix</keyword>
<dbReference type="GO" id="GO:0016791">
    <property type="term" value="F:phosphatase activity"/>
    <property type="evidence" value="ECO:0007669"/>
    <property type="project" value="TreeGrafter"/>
</dbReference>
<dbReference type="InterPro" id="IPR029016">
    <property type="entry name" value="GAF-like_dom_sf"/>
</dbReference>
<dbReference type="InterPro" id="IPR036457">
    <property type="entry name" value="PPM-type-like_dom_sf"/>
</dbReference>
<feature type="domain" description="PPM-type phosphatase" evidence="4">
    <location>
        <begin position="458"/>
        <end position="687"/>
    </location>
</feature>
<dbReference type="PANTHER" id="PTHR43156:SF2">
    <property type="entry name" value="STAGE II SPORULATION PROTEIN E"/>
    <property type="match status" value="1"/>
</dbReference>
<dbReference type="SUPFAM" id="SSF81606">
    <property type="entry name" value="PP2C-like"/>
    <property type="match status" value="1"/>
</dbReference>
<feature type="transmembrane region" description="Helical" evidence="2">
    <location>
        <begin position="175"/>
        <end position="193"/>
    </location>
</feature>
<feature type="transmembrane region" description="Helical" evidence="2">
    <location>
        <begin position="240"/>
        <end position="268"/>
    </location>
</feature>
<feature type="transmembrane region" description="Helical" evidence="2">
    <location>
        <begin position="151"/>
        <end position="169"/>
    </location>
</feature>
<feature type="transmembrane region" description="Helical" evidence="2">
    <location>
        <begin position="41"/>
        <end position="60"/>
    </location>
</feature>
<keyword evidence="6" id="KW-1185">Reference proteome</keyword>
<dbReference type="EMBL" id="QHKM01000003">
    <property type="protein sequence ID" value="RAK66882.1"/>
    <property type="molecule type" value="Genomic_DNA"/>
</dbReference>
<dbReference type="AlphaFoldDB" id="A0A328BHE1"/>
<keyword evidence="1" id="KW-0378">Hydrolase</keyword>
<feature type="transmembrane region" description="Helical" evidence="2">
    <location>
        <begin position="110"/>
        <end position="130"/>
    </location>
</feature>